<dbReference type="Gene3D" id="3.40.50.1820">
    <property type="entry name" value="alpha/beta hydrolase"/>
    <property type="match status" value="1"/>
</dbReference>
<dbReference type="EMBL" id="AATQ01000003">
    <property type="protein sequence ID" value="EAU48023.1"/>
    <property type="molecule type" value="Genomic_DNA"/>
</dbReference>
<evidence type="ECO:0000259" key="1">
    <source>
        <dbReference type="Pfam" id="PF00561"/>
    </source>
</evidence>
<dbReference type="Pfam" id="PF00561">
    <property type="entry name" value="Abhydrolase_1"/>
    <property type="match status" value="1"/>
</dbReference>
<dbReference type="Proteomes" id="UP000006230">
    <property type="component" value="Unassembled WGS sequence"/>
</dbReference>
<dbReference type="InterPro" id="IPR000073">
    <property type="entry name" value="AB_hydrolase_1"/>
</dbReference>
<protein>
    <submittedName>
        <fullName evidence="2">Putative hydrolase</fullName>
    </submittedName>
</protein>
<feature type="domain" description="AB hydrolase-1" evidence="1">
    <location>
        <begin position="24"/>
        <end position="245"/>
    </location>
</feature>
<dbReference type="HOGENOM" id="CLU_020336_50_1_5"/>
<proteinExistence type="predicted"/>
<dbReference type="ESTHER" id="9rhob-q0fuq8">
    <property type="family name" value="6_AlphaBeta_hydrolase"/>
</dbReference>
<accession>Q0FUQ8</accession>
<dbReference type="RefSeq" id="WP_007803818.1">
    <property type="nucleotide sequence ID" value="NZ_DS022279.1"/>
</dbReference>
<dbReference type="PRINTS" id="PR00111">
    <property type="entry name" value="ABHYDROLASE"/>
</dbReference>
<dbReference type="AlphaFoldDB" id="Q0FUQ8"/>
<dbReference type="eggNOG" id="COG2267">
    <property type="taxonomic scope" value="Bacteria"/>
</dbReference>
<comment type="caution">
    <text evidence="2">The sequence shown here is derived from an EMBL/GenBank/DDBJ whole genome shotgun (WGS) entry which is preliminary data.</text>
</comment>
<dbReference type="SUPFAM" id="SSF53474">
    <property type="entry name" value="alpha/beta-Hydrolases"/>
    <property type="match status" value="1"/>
</dbReference>
<dbReference type="InterPro" id="IPR029058">
    <property type="entry name" value="AB_hydrolase_fold"/>
</dbReference>
<organism evidence="2 3">
    <name type="scientific">Salipiger bermudensis (strain DSM 26914 / JCM 13377 / KCTC 12554 / HTCC2601)</name>
    <name type="common">Pelagibaca bermudensis</name>
    <dbReference type="NCBI Taxonomy" id="314265"/>
    <lineage>
        <taxon>Bacteria</taxon>
        <taxon>Pseudomonadati</taxon>
        <taxon>Pseudomonadota</taxon>
        <taxon>Alphaproteobacteria</taxon>
        <taxon>Rhodobacterales</taxon>
        <taxon>Roseobacteraceae</taxon>
        <taxon>Salipiger</taxon>
    </lineage>
</organism>
<gene>
    <name evidence="2" type="ORF">R2601_01250</name>
</gene>
<dbReference type="STRING" id="314265.R2601_01250"/>
<dbReference type="GO" id="GO:0016787">
    <property type="term" value="F:hydrolase activity"/>
    <property type="evidence" value="ECO:0007669"/>
    <property type="project" value="UniProtKB-KW"/>
</dbReference>
<dbReference type="InterPro" id="IPR050471">
    <property type="entry name" value="AB_hydrolase"/>
</dbReference>
<sequence>MTELVVTTPDGAKLKARRHGQGQPLVLVSGLGGTAGFWDPAIALLGSEFELITFDQRGIAGSSRGSAPVDIAQLAADVLTVCDAMGVESADFLGHSTGGCIVQTIAVTAAERVRNLVLSAAWLRPGNYLKALFEFRLRLLATDPAAYAESAALLSYAPEWLEANWTKYERATATPPTDPAKQAIVAERIRALLAYDGSDQIGRVAARTLVLGARDDMIVPAFLQEDLAAELAGAELRLLPDGGHFYPGSRTETFAPLVADWLSGRAETMTS</sequence>
<name>Q0FUQ8_SALBH</name>
<dbReference type="OrthoDB" id="9808398at2"/>
<dbReference type="PANTHER" id="PTHR43433">
    <property type="entry name" value="HYDROLASE, ALPHA/BETA FOLD FAMILY PROTEIN"/>
    <property type="match status" value="1"/>
</dbReference>
<dbReference type="PANTHER" id="PTHR43433:SF10">
    <property type="entry name" value="AB HYDROLASE-1 DOMAIN-CONTAINING PROTEIN"/>
    <property type="match status" value="1"/>
</dbReference>
<keyword evidence="2" id="KW-0378">Hydrolase</keyword>
<evidence type="ECO:0000313" key="3">
    <source>
        <dbReference type="Proteomes" id="UP000006230"/>
    </source>
</evidence>
<reference evidence="2 3" key="1">
    <citation type="journal article" date="2010" name="J. Bacteriol.">
        <title>Genome sequences of Pelagibaca bermudensis HTCC2601T and Maritimibacter alkaliphilus HTCC2654T, the type strains of two marine Roseobacter genera.</title>
        <authorList>
            <person name="Thrash J.C."/>
            <person name="Cho J.C."/>
            <person name="Ferriera S."/>
            <person name="Johnson J."/>
            <person name="Vergin K.L."/>
            <person name="Giovannoni S.J."/>
        </authorList>
    </citation>
    <scope>NUCLEOTIDE SEQUENCE [LARGE SCALE GENOMIC DNA]</scope>
    <source>
        <strain evidence="3">DSM 26914 / JCM 13377 / KCTC 12554 / HTCC2601</strain>
    </source>
</reference>
<keyword evidence="3" id="KW-1185">Reference proteome</keyword>
<evidence type="ECO:0000313" key="2">
    <source>
        <dbReference type="EMBL" id="EAU48023.1"/>
    </source>
</evidence>